<comment type="similarity">
    <text evidence="1 4 5">Belongs to the bacterial ribosomal protein bL21 family.</text>
</comment>
<dbReference type="GO" id="GO:1990904">
    <property type="term" value="C:ribonucleoprotein complex"/>
    <property type="evidence" value="ECO:0007669"/>
    <property type="project" value="UniProtKB-KW"/>
</dbReference>
<evidence type="ECO:0000256" key="2">
    <source>
        <dbReference type="ARBA" id="ARBA00022980"/>
    </source>
</evidence>
<protein>
    <recommendedName>
        <fullName evidence="4">Large ribosomal subunit protein bL21</fullName>
    </recommendedName>
</protein>
<evidence type="ECO:0000256" key="5">
    <source>
        <dbReference type="RuleBase" id="RU000562"/>
    </source>
</evidence>
<dbReference type="HAMAP" id="MF_01363">
    <property type="entry name" value="Ribosomal_bL21"/>
    <property type="match status" value="1"/>
</dbReference>
<dbReference type="InterPro" id="IPR001787">
    <property type="entry name" value="Ribosomal_bL21"/>
</dbReference>
<dbReference type="Proteomes" id="UP000229381">
    <property type="component" value="Unassembled WGS sequence"/>
</dbReference>
<dbReference type="InterPro" id="IPR036164">
    <property type="entry name" value="bL21-like_sf"/>
</dbReference>
<comment type="caution">
    <text evidence="6">The sequence shown here is derived from an EMBL/GenBank/DDBJ whole genome shotgun (WGS) entry which is preliminary data.</text>
</comment>
<dbReference type="GO" id="GO:0006412">
    <property type="term" value="P:translation"/>
    <property type="evidence" value="ECO:0007669"/>
    <property type="project" value="UniProtKB-UniRule"/>
</dbReference>
<dbReference type="GO" id="GO:0003735">
    <property type="term" value="F:structural constituent of ribosome"/>
    <property type="evidence" value="ECO:0007669"/>
    <property type="project" value="InterPro"/>
</dbReference>
<organism evidence="6 7">
    <name type="scientific">Candidatus Nealsonbacteria bacterium CG11_big_fil_rev_8_21_14_0_20_39_9</name>
    <dbReference type="NCBI Taxonomy" id="1974715"/>
    <lineage>
        <taxon>Bacteria</taxon>
        <taxon>Candidatus Nealsoniibacteriota</taxon>
    </lineage>
</organism>
<keyword evidence="3 4" id="KW-0687">Ribonucleoprotein</keyword>
<sequence length="103" mass="11773">MLAVIKTGGKQYLVSPGQKIKIEKIDKKEGSEITFNDVLLLEKNKKLEIGTPTVEGAKVIGKVLKQNRAKKVIIFKYKAKKRYKVKRGQRQPYTEIEITKIET</sequence>
<evidence type="ECO:0000256" key="3">
    <source>
        <dbReference type="ARBA" id="ARBA00023274"/>
    </source>
</evidence>
<dbReference type="GO" id="GO:0019843">
    <property type="term" value="F:rRNA binding"/>
    <property type="evidence" value="ECO:0007669"/>
    <property type="project" value="UniProtKB-UniRule"/>
</dbReference>
<keyword evidence="2 4" id="KW-0689">Ribosomal protein</keyword>
<dbReference type="InterPro" id="IPR028909">
    <property type="entry name" value="bL21-like"/>
</dbReference>
<evidence type="ECO:0000313" key="7">
    <source>
        <dbReference type="Proteomes" id="UP000229381"/>
    </source>
</evidence>
<accession>A0A2H0MRK3</accession>
<dbReference type="GO" id="GO:0005840">
    <property type="term" value="C:ribosome"/>
    <property type="evidence" value="ECO:0007669"/>
    <property type="project" value="UniProtKB-KW"/>
</dbReference>
<dbReference type="GO" id="GO:0005737">
    <property type="term" value="C:cytoplasm"/>
    <property type="evidence" value="ECO:0007669"/>
    <property type="project" value="UniProtKB-ARBA"/>
</dbReference>
<evidence type="ECO:0000313" key="6">
    <source>
        <dbReference type="EMBL" id="PIQ98425.1"/>
    </source>
</evidence>
<dbReference type="PANTHER" id="PTHR21349:SF0">
    <property type="entry name" value="LARGE RIBOSOMAL SUBUNIT PROTEIN BL21M"/>
    <property type="match status" value="1"/>
</dbReference>
<dbReference type="NCBIfam" id="TIGR00061">
    <property type="entry name" value="L21"/>
    <property type="match status" value="1"/>
</dbReference>
<dbReference type="SUPFAM" id="SSF141091">
    <property type="entry name" value="L21p-like"/>
    <property type="match status" value="1"/>
</dbReference>
<evidence type="ECO:0000256" key="1">
    <source>
        <dbReference type="ARBA" id="ARBA00008563"/>
    </source>
</evidence>
<reference evidence="6 7" key="1">
    <citation type="submission" date="2017-09" db="EMBL/GenBank/DDBJ databases">
        <title>Depth-based differentiation of microbial function through sediment-hosted aquifers and enrichment of novel symbionts in the deep terrestrial subsurface.</title>
        <authorList>
            <person name="Probst A.J."/>
            <person name="Ladd B."/>
            <person name="Jarett J.K."/>
            <person name="Geller-Mcgrath D.E."/>
            <person name="Sieber C.M."/>
            <person name="Emerson J.B."/>
            <person name="Anantharaman K."/>
            <person name="Thomas B.C."/>
            <person name="Malmstrom R."/>
            <person name="Stieglmeier M."/>
            <person name="Klingl A."/>
            <person name="Woyke T."/>
            <person name="Ryan C.M."/>
            <person name="Banfield J.F."/>
        </authorList>
    </citation>
    <scope>NUCLEOTIDE SEQUENCE [LARGE SCALE GENOMIC DNA]</scope>
    <source>
        <strain evidence="6">CG11_big_fil_rev_8_21_14_0_20_39_9</strain>
    </source>
</reference>
<dbReference type="AlphaFoldDB" id="A0A2H0MRK3"/>
<keyword evidence="4 5" id="KW-0694">RNA-binding</keyword>
<comment type="function">
    <text evidence="4 5">This protein binds to 23S rRNA in the presence of protein L20.</text>
</comment>
<keyword evidence="4 5" id="KW-0699">rRNA-binding</keyword>
<dbReference type="EMBL" id="PCWI01000030">
    <property type="protein sequence ID" value="PIQ98425.1"/>
    <property type="molecule type" value="Genomic_DNA"/>
</dbReference>
<name>A0A2H0MRK3_9BACT</name>
<dbReference type="PANTHER" id="PTHR21349">
    <property type="entry name" value="50S RIBOSOMAL PROTEIN L21"/>
    <property type="match status" value="1"/>
</dbReference>
<proteinExistence type="inferred from homology"/>
<evidence type="ECO:0000256" key="4">
    <source>
        <dbReference type="HAMAP-Rule" id="MF_01363"/>
    </source>
</evidence>
<gene>
    <name evidence="4 6" type="primary">rplU</name>
    <name evidence="6" type="ORF">COV64_01295</name>
</gene>
<comment type="subunit">
    <text evidence="4">Part of the 50S ribosomal subunit. Contacts protein L20.</text>
</comment>
<dbReference type="Pfam" id="PF00829">
    <property type="entry name" value="Ribosomal_L21p"/>
    <property type="match status" value="1"/>
</dbReference>